<evidence type="ECO:0000256" key="7">
    <source>
        <dbReference type="ARBA" id="ARBA00049185"/>
    </source>
</evidence>
<keyword evidence="4 9" id="KW-0032">Aminotransferase</keyword>
<dbReference type="Proteomes" id="UP001549321">
    <property type="component" value="Unassembled WGS sequence"/>
</dbReference>
<proteinExistence type="inferred from homology"/>
<dbReference type="PANTHER" id="PTHR46383:SF2">
    <property type="entry name" value="AMINOTRANSFERASE"/>
    <property type="match status" value="1"/>
</dbReference>
<organism evidence="9 10">
    <name type="scientific">Kaistia defluvii</name>
    <dbReference type="NCBI Taxonomy" id="410841"/>
    <lineage>
        <taxon>Bacteria</taxon>
        <taxon>Pseudomonadati</taxon>
        <taxon>Pseudomonadota</taxon>
        <taxon>Alphaproteobacteria</taxon>
        <taxon>Hyphomicrobiales</taxon>
        <taxon>Kaistiaceae</taxon>
        <taxon>Kaistia</taxon>
    </lineage>
</organism>
<evidence type="ECO:0000256" key="4">
    <source>
        <dbReference type="ARBA" id="ARBA00022576"/>
    </source>
</evidence>
<dbReference type="InterPro" id="IPR004839">
    <property type="entry name" value="Aminotransferase_I/II_large"/>
</dbReference>
<evidence type="ECO:0000256" key="3">
    <source>
        <dbReference type="ARBA" id="ARBA00012753"/>
    </source>
</evidence>
<dbReference type="EMBL" id="JBEPSM010000002">
    <property type="protein sequence ID" value="MET4634814.1"/>
    <property type="molecule type" value="Genomic_DNA"/>
</dbReference>
<dbReference type="GO" id="GO:0008483">
    <property type="term" value="F:transaminase activity"/>
    <property type="evidence" value="ECO:0007669"/>
    <property type="project" value="UniProtKB-KW"/>
</dbReference>
<protein>
    <recommendedName>
        <fullName evidence="3">aspartate transaminase</fullName>
        <ecNumber evidence="3">2.6.1.1</ecNumber>
    </recommendedName>
</protein>
<dbReference type="PANTHER" id="PTHR46383">
    <property type="entry name" value="ASPARTATE AMINOTRANSFERASE"/>
    <property type="match status" value="1"/>
</dbReference>
<gene>
    <name evidence="9" type="ORF">ABIE08_002760</name>
</gene>
<reference evidence="9 10" key="1">
    <citation type="submission" date="2024-06" db="EMBL/GenBank/DDBJ databases">
        <title>Sorghum-associated microbial communities from plants grown in Nebraska, USA.</title>
        <authorList>
            <person name="Schachtman D."/>
        </authorList>
    </citation>
    <scope>NUCLEOTIDE SEQUENCE [LARGE SCALE GENOMIC DNA]</scope>
    <source>
        <strain evidence="9 10">3207</strain>
    </source>
</reference>
<dbReference type="Gene3D" id="3.40.640.10">
    <property type="entry name" value="Type I PLP-dependent aspartate aminotransferase-like (Major domain)"/>
    <property type="match status" value="1"/>
</dbReference>
<evidence type="ECO:0000256" key="5">
    <source>
        <dbReference type="ARBA" id="ARBA00022679"/>
    </source>
</evidence>
<keyword evidence="6" id="KW-0663">Pyridoxal phosphate</keyword>
<evidence type="ECO:0000256" key="6">
    <source>
        <dbReference type="ARBA" id="ARBA00022898"/>
    </source>
</evidence>
<evidence type="ECO:0000256" key="1">
    <source>
        <dbReference type="ARBA" id="ARBA00001933"/>
    </source>
</evidence>
<name>A0ABV2R0N0_9HYPH</name>
<evidence type="ECO:0000313" key="10">
    <source>
        <dbReference type="Proteomes" id="UP001549321"/>
    </source>
</evidence>
<dbReference type="NCBIfam" id="NF004770">
    <property type="entry name" value="PRK06108.1"/>
    <property type="match status" value="1"/>
</dbReference>
<dbReference type="CDD" id="cd00609">
    <property type="entry name" value="AAT_like"/>
    <property type="match status" value="1"/>
</dbReference>
<dbReference type="EC" id="2.6.1.1" evidence="3"/>
<dbReference type="SUPFAM" id="SSF53383">
    <property type="entry name" value="PLP-dependent transferases"/>
    <property type="match status" value="1"/>
</dbReference>
<dbReference type="Pfam" id="PF00155">
    <property type="entry name" value="Aminotran_1_2"/>
    <property type="match status" value="1"/>
</dbReference>
<sequence>MAVKIRYIIPNGVARPWIWRLQTLETCVPVHPALNTLRPEASQAPESGIVEVFNYGRDRQGLIPLWVGEGDLPTPGFISEAAQAGLTAGETFYTHQRGIPELRQALAGYHARLYGRPFDPERFFVTSGGMPAIQIALRMVAGHGDEVVVPTPAWPNFAAAAEVGAAKVVEVPLTYGNAGWTLDLDRYFEAVTPRTKALFLNSPCNPTGWTATRDELQAILDFARARGLWIISDEVYTRFFYEGERSPSFYDIAEPDDRILYVNTMSKNWAMTGWRVGWLSAPPAFGQVIENLVQYSSSGTPKFLQRGAVAALEQGDAFIDFQRQRAVEAREIVCSGLEKTGRIRLVRPAGAFYAFFSVDGEPDTRKLALRLVDEANVGLAPGDAFGAGGAGFMRLCYLRNLDQIREATRRLAEWLAK</sequence>
<keyword evidence="5" id="KW-0808">Transferase</keyword>
<evidence type="ECO:0000313" key="9">
    <source>
        <dbReference type="EMBL" id="MET4634814.1"/>
    </source>
</evidence>
<dbReference type="InterPro" id="IPR015421">
    <property type="entry name" value="PyrdxlP-dep_Trfase_major"/>
</dbReference>
<feature type="domain" description="Aminotransferase class I/classII large" evidence="8">
    <location>
        <begin position="73"/>
        <end position="411"/>
    </location>
</feature>
<comment type="catalytic activity">
    <reaction evidence="7">
        <text>L-aspartate + 2-oxoglutarate = oxaloacetate + L-glutamate</text>
        <dbReference type="Rhea" id="RHEA:21824"/>
        <dbReference type="ChEBI" id="CHEBI:16452"/>
        <dbReference type="ChEBI" id="CHEBI:16810"/>
        <dbReference type="ChEBI" id="CHEBI:29985"/>
        <dbReference type="ChEBI" id="CHEBI:29991"/>
        <dbReference type="EC" id="2.6.1.1"/>
    </reaction>
</comment>
<comment type="cofactor">
    <cofactor evidence="1">
        <name>pyridoxal 5'-phosphate</name>
        <dbReference type="ChEBI" id="CHEBI:597326"/>
    </cofactor>
</comment>
<dbReference type="InterPro" id="IPR015424">
    <property type="entry name" value="PyrdxlP-dep_Trfase"/>
</dbReference>
<comment type="similarity">
    <text evidence="2">Belongs to the class-I pyridoxal-phosphate-dependent aminotransferase family.</text>
</comment>
<evidence type="ECO:0000259" key="8">
    <source>
        <dbReference type="Pfam" id="PF00155"/>
    </source>
</evidence>
<comment type="caution">
    <text evidence="9">The sequence shown here is derived from an EMBL/GenBank/DDBJ whole genome shotgun (WGS) entry which is preliminary data.</text>
</comment>
<accession>A0ABV2R0N0</accession>
<keyword evidence="10" id="KW-1185">Reference proteome</keyword>
<dbReference type="InterPro" id="IPR050596">
    <property type="entry name" value="AspAT/PAT-like"/>
</dbReference>
<evidence type="ECO:0000256" key="2">
    <source>
        <dbReference type="ARBA" id="ARBA00007441"/>
    </source>
</evidence>